<dbReference type="EMBL" id="DTGT01000297">
    <property type="protein sequence ID" value="HGH61499.1"/>
    <property type="molecule type" value="Genomic_DNA"/>
</dbReference>
<protein>
    <submittedName>
        <fullName evidence="2">ACT domain-containing protein</fullName>
    </submittedName>
</protein>
<dbReference type="AlphaFoldDB" id="A0A7C4AST2"/>
<dbReference type="Pfam" id="PF19571">
    <property type="entry name" value="ACT_8"/>
    <property type="match status" value="1"/>
</dbReference>
<gene>
    <name evidence="2" type="ORF">ENV54_09400</name>
</gene>
<evidence type="ECO:0000313" key="2">
    <source>
        <dbReference type="EMBL" id="HGH61499.1"/>
    </source>
</evidence>
<dbReference type="PANTHER" id="PTHR40099:SF1">
    <property type="entry name" value="ACETOLACTATE SYNTHASE, SMALL SUBUNIT"/>
    <property type="match status" value="1"/>
</dbReference>
<name>A0A7C4AST2_9BACT</name>
<reference evidence="2" key="1">
    <citation type="journal article" date="2020" name="mSystems">
        <title>Genome- and Community-Level Interaction Insights into Carbon Utilization and Element Cycling Functions of Hydrothermarchaeota in Hydrothermal Sediment.</title>
        <authorList>
            <person name="Zhou Z."/>
            <person name="Liu Y."/>
            <person name="Xu W."/>
            <person name="Pan J."/>
            <person name="Luo Z.H."/>
            <person name="Li M."/>
        </authorList>
    </citation>
    <scope>NUCLEOTIDE SEQUENCE [LARGE SCALE GENOMIC DNA]</scope>
    <source>
        <strain evidence="2">SpSt-769</strain>
    </source>
</reference>
<dbReference type="PROSITE" id="PS51671">
    <property type="entry name" value="ACT"/>
    <property type="match status" value="1"/>
</dbReference>
<dbReference type="InterPro" id="IPR045739">
    <property type="entry name" value="ACT_dom_pair"/>
</dbReference>
<dbReference type="PANTHER" id="PTHR40099">
    <property type="entry name" value="ACETOLACTATE SYNTHASE, SMALL SUBUNIT"/>
    <property type="match status" value="1"/>
</dbReference>
<proteinExistence type="predicted"/>
<dbReference type="InterPro" id="IPR002912">
    <property type="entry name" value="ACT_dom"/>
</dbReference>
<evidence type="ECO:0000259" key="1">
    <source>
        <dbReference type="PROSITE" id="PS51671"/>
    </source>
</evidence>
<dbReference type="SUPFAM" id="SSF55021">
    <property type="entry name" value="ACT-like"/>
    <property type="match status" value="2"/>
</dbReference>
<accession>A0A7C4AST2</accession>
<dbReference type="Gene3D" id="3.30.2130.10">
    <property type="entry name" value="VC0802-like"/>
    <property type="match status" value="1"/>
</dbReference>
<organism evidence="2">
    <name type="scientific">Desulfomonile tiedjei</name>
    <dbReference type="NCBI Taxonomy" id="2358"/>
    <lineage>
        <taxon>Bacteria</taxon>
        <taxon>Pseudomonadati</taxon>
        <taxon>Thermodesulfobacteriota</taxon>
        <taxon>Desulfomonilia</taxon>
        <taxon>Desulfomonilales</taxon>
        <taxon>Desulfomonilaceae</taxon>
        <taxon>Desulfomonile</taxon>
    </lineage>
</organism>
<comment type="caution">
    <text evidence="2">The sequence shown here is derived from an EMBL/GenBank/DDBJ whole genome shotgun (WGS) entry which is preliminary data.</text>
</comment>
<dbReference type="InterPro" id="IPR045865">
    <property type="entry name" value="ACT-like_dom_sf"/>
</dbReference>
<sequence>MKTVEEIVVRLENRPGTLSEVSELLGGNGINILALTVRTEGDVGLMSFVASDPVRAQNVLSSAGYAITTQHIIAAETPHHPGGLNAILKPLKLAGVNVEYLYSCIGASGCGDRTILLLGVSDAAKAYEALKEQWIKLFGEELYTL</sequence>
<feature type="domain" description="ACT" evidence="1">
    <location>
        <begin position="6"/>
        <end position="78"/>
    </location>
</feature>